<evidence type="ECO:0008006" key="3">
    <source>
        <dbReference type="Google" id="ProtNLM"/>
    </source>
</evidence>
<evidence type="ECO:0000313" key="2">
    <source>
        <dbReference type="Proteomes" id="UP000198877"/>
    </source>
</evidence>
<name>A0A1I6IYK7_9MICO</name>
<organism evidence="1 2">
    <name type="scientific">Microbacterium azadirachtae</name>
    <dbReference type="NCBI Taxonomy" id="582680"/>
    <lineage>
        <taxon>Bacteria</taxon>
        <taxon>Bacillati</taxon>
        <taxon>Actinomycetota</taxon>
        <taxon>Actinomycetes</taxon>
        <taxon>Micrococcales</taxon>
        <taxon>Microbacteriaceae</taxon>
        <taxon>Microbacterium</taxon>
    </lineage>
</organism>
<evidence type="ECO:0000313" key="1">
    <source>
        <dbReference type="EMBL" id="SFR71797.1"/>
    </source>
</evidence>
<gene>
    <name evidence="1" type="ORF">SAMN04488591_3123</name>
</gene>
<proteinExistence type="predicted"/>
<accession>A0A1I6IYK7</accession>
<dbReference type="AlphaFoldDB" id="A0A1I6IYK7"/>
<sequence length="120" mass="13046">MADTEAIRHELPTVVLELRSVLGAKLVAYIAGVDSTGTVRHWADGACVPTTEAIETLRLTYRIVRRMEQNAGGAAIASWFQGMNPLLDDRSPARVLRESLDHPGQAHLDILAAVESWLGS</sequence>
<dbReference type="Proteomes" id="UP000198877">
    <property type="component" value="Unassembled WGS sequence"/>
</dbReference>
<dbReference type="RefSeq" id="WP_091741371.1">
    <property type="nucleotide sequence ID" value="NZ_FOYR01000004.1"/>
</dbReference>
<protein>
    <recommendedName>
        <fullName evidence="3">Antitoxin Xre/MbcA/ParS-like toxin-binding domain-containing protein</fullName>
    </recommendedName>
</protein>
<dbReference type="EMBL" id="FOYR01000004">
    <property type="protein sequence ID" value="SFR71797.1"/>
    <property type="molecule type" value="Genomic_DNA"/>
</dbReference>
<reference evidence="2" key="1">
    <citation type="submission" date="2016-10" db="EMBL/GenBank/DDBJ databases">
        <authorList>
            <person name="Varghese N."/>
            <person name="Submissions S."/>
        </authorList>
    </citation>
    <scope>NUCLEOTIDE SEQUENCE [LARGE SCALE GENOMIC DNA]</scope>
    <source>
        <strain evidence="2">CL127</strain>
    </source>
</reference>